<evidence type="ECO:0000256" key="5">
    <source>
        <dbReference type="SAM" id="MobiDB-lite"/>
    </source>
</evidence>
<proteinExistence type="inferred from homology"/>
<dbReference type="AlphaFoldDB" id="A0A4S4N918"/>
<comment type="similarity">
    <text evidence="1 4">Belongs to the trimethylamine methyltransferase family.</text>
</comment>
<gene>
    <name evidence="6" type="ORF">E4Z66_11580</name>
</gene>
<dbReference type="InterPro" id="IPR010426">
    <property type="entry name" value="MTTB_MeTrfase"/>
</dbReference>
<dbReference type="EMBL" id="SRKY01000003">
    <property type="protein sequence ID" value="THH35722.1"/>
    <property type="molecule type" value="Genomic_DNA"/>
</dbReference>
<dbReference type="EC" id="2.1.1.-" evidence="4"/>
<evidence type="ECO:0000256" key="4">
    <source>
        <dbReference type="PIRNR" id="PIRNR037567"/>
    </source>
</evidence>
<dbReference type="InterPro" id="IPR038601">
    <property type="entry name" value="MttB-like_sf"/>
</dbReference>
<dbReference type="Pfam" id="PF06253">
    <property type="entry name" value="MTTB"/>
    <property type="match status" value="1"/>
</dbReference>
<feature type="compositionally biased region" description="Basic residues" evidence="5">
    <location>
        <begin position="8"/>
        <end position="23"/>
    </location>
</feature>
<evidence type="ECO:0000313" key="7">
    <source>
        <dbReference type="Proteomes" id="UP000306602"/>
    </source>
</evidence>
<reference evidence="6 7" key="1">
    <citation type="submission" date="2019-04" db="EMBL/GenBank/DDBJ databases">
        <title>Shimia ponticola sp. nov., isolated from seawater.</title>
        <authorList>
            <person name="Kim Y.-O."/>
            <person name="Yoon J.-H."/>
        </authorList>
    </citation>
    <scope>NUCLEOTIDE SEQUENCE [LARGE SCALE GENOMIC DNA]</scope>
    <source>
        <strain evidence="6 7">MYP11</strain>
    </source>
</reference>
<dbReference type="GO" id="GO:0008168">
    <property type="term" value="F:methyltransferase activity"/>
    <property type="evidence" value="ECO:0007669"/>
    <property type="project" value="UniProtKB-KW"/>
</dbReference>
<dbReference type="Proteomes" id="UP000306602">
    <property type="component" value="Unassembled WGS sequence"/>
</dbReference>
<keyword evidence="7" id="KW-1185">Reference proteome</keyword>
<protein>
    <recommendedName>
        <fullName evidence="4">Methyltransferase</fullName>
        <ecNumber evidence="4">2.1.1.-</ecNumber>
    </recommendedName>
</protein>
<dbReference type="RefSeq" id="WP_136463192.1">
    <property type="nucleotide sequence ID" value="NZ_SRKY01000003.1"/>
</dbReference>
<sequence>MSETGTQRRTRGGGRAGAAKRRGSAAIEQMPWRLPVNTDRPTEPLTPEGVEAIHDGAMRILEEIGIDFLNPEALEILREAGCKIEGEKVFMGRDFVMEMIAKAPSQFNIAARNPAHDITIGGNHILFGNVSSPPNYFDMEIGKKVSGTREQCQNLLKLTQYFNCIHFAGGYPVEPVDIHASVRHLDVLYDKLTLTDKVMHAYSLGKERVEDVMEMVKIAHGVTEEEFVQSPRMYTNINSTSPLKHDFPMIDGCLRCIRRGQAVVVTPFTLAGAMAPVTMAGAVAQSIAEALCAIALFQYVAPGCACVIGTFTSNVDMKSGAPAFGTPEYMRSTQMTGQMARFYGLPMRSSGVCAANVPDGQAMWETSNSLWAAVQSGTHMVYHAAGWLEGGLIASPEKFIMDCEVLQMIQRYFEPEIVATGPEDIALDAIRSVGSDGHFFGIEHTQKRYATAFYQPFVSDWKNFEAWEASGGVWTAERAHLKFKEILAEFEAPAFDEGRRDELAAFVARRKEEGGAPTDF</sequence>
<name>A0A4S4N918_9RHOB</name>
<dbReference type="OrthoDB" id="5713681at2"/>
<evidence type="ECO:0000313" key="6">
    <source>
        <dbReference type="EMBL" id="THH35722.1"/>
    </source>
</evidence>
<comment type="caution">
    <text evidence="6">The sequence shown here is derived from an EMBL/GenBank/DDBJ whole genome shotgun (WGS) entry which is preliminary data.</text>
</comment>
<dbReference type="Gene3D" id="3.20.20.480">
    <property type="entry name" value="Trimethylamine methyltransferase-like"/>
    <property type="match status" value="1"/>
</dbReference>
<evidence type="ECO:0000256" key="1">
    <source>
        <dbReference type="ARBA" id="ARBA00007137"/>
    </source>
</evidence>
<keyword evidence="3 4" id="KW-0808">Transferase</keyword>
<dbReference type="GO" id="GO:0015948">
    <property type="term" value="P:methanogenesis"/>
    <property type="evidence" value="ECO:0007669"/>
    <property type="project" value="UniProtKB-UniRule"/>
</dbReference>
<evidence type="ECO:0000256" key="3">
    <source>
        <dbReference type="ARBA" id="ARBA00022679"/>
    </source>
</evidence>
<organism evidence="6 7">
    <name type="scientific">Aliishimia ponticola</name>
    <dbReference type="NCBI Taxonomy" id="2499833"/>
    <lineage>
        <taxon>Bacteria</taxon>
        <taxon>Pseudomonadati</taxon>
        <taxon>Pseudomonadota</taxon>
        <taxon>Alphaproteobacteria</taxon>
        <taxon>Rhodobacterales</taxon>
        <taxon>Paracoccaceae</taxon>
        <taxon>Aliishimia</taxon>
    </lineage>
</organism>
<dbReference type="PIRSF" id="PIRSF037567">
    <property type="entry name" value="MTTB_MeTrfase"/>
    <property type="match status" value="1"/>
</dbReference>
<keyword evidence="2 6" id="KW-0489">Methyltransferase</keyword>
<dbReference type="GO" id="GO:0032259">
    <property type="term" value="P:methylation"/>
    <property type="evidence" value="ECO:0007669"/>
    <property type="project" value="UniProtKB-KW"/>
</dbReference>
<feature type="region of interest" description="Disordered" evidence="5">
    <location>
        <begin position="1"/>
        <end position="28"/>
    </location>
</feature>
<evidence type="ECO:0000256" key="2">
    <source>
        <dbReference type="ARBA" id="ARBA00022603"/>
    </source>
</evidence>
<accession>A0A4S4N918</accession>